<evidence type="ECO:0000256" key="1">
    <source>
        <dbReference type="SAM" id="Phobius"/>
    </source>
</evidence>
<dbReference type="Proteomes" id="UP000198287">
    <property type="component" value="Unassembled WGS sequence"/>
</dbReference>
<reference evidence="2 3" key="1">
    <citation type="submission" date="2015-12" db="EMBL/GenBank/DDBJ databases">
        <title>The genome of Folsomia candida.</title>
        <authorList>
            <person name="Faddeeva A."/>
            <person name="Derks M.F."/>
            <person name="Anvar Y."/>
            <person name="Smit S."/>
            <person name="Van Straalen N."/>
            <person name="Roelofs D."/>
        </authorList>
    </citation>
    <scope>NUCLEOTIDE SEQUENCE [LARGE SCALE GENOMIC DNA]</scope>
    <source>
        <strain evidence="2 3">VU population</strain>
        <tissue evidence="2">Whole body</tissue>
    </source>
</reference>
<evidence type="ECO:0000313" key="2">
    <source>
        <dbReference type="EMBL" id="OXA49221.1"/>
    </source>
</evidence>
<sequence>MITQIFKSYRVNYIKISCFLWCSPVFWNSARSKIEFVREKKRKNVVHVQRIIFTLYVMGMVRNVISGDASTDVKFQSMAMIPTFVSVMFTMWIWGLDISPSQFFNSLSKFELYLIKDYGQVIFWKRLSSSRISTQGMVLVCQILSVTLIVCPFLAFGFVVANPCQPQFLGSMTSLCIEGAWWPTSLVGKHLRKKLCILSKHMKLIRFRHLTRSPSPRLRLMPCIRLYRKIWIVERMLNAIFSAALVPIMLLNCTSVQIFAGFVTISRHSVVQMPQYLMFPIVWWNCIAMAIRAGLWDSWGS</sequence>
<proteinExistence type="predicted"/>
<comment type="caution">
    <text evidence="2">The sequence shown here is derived from an EMBL/GenBank/DDBJ whole genome shotgun (WGS) entry which is preliminary data.</text>
</comment>
<organism evidence="2 3">
    <name type="scientific">Folsomia candida</name>
    <name type="common">Springtail</name>
    <dbReference type="NCBI Taxonomy" id="158441"/>
    <lineage>
        <taxon>Eukaryota</taxon>
        <taxon>Metazoa</taxon>
        <taxon>Ecdysozoa</taxon>
        <taxon>Arthropoda</taxon>
        <taxon>Hexapoda</taxon>
        <taxon>Collembola</taxon>
        <taxon>Entomobryomorpha</taxon>
        <taxon>Isotomoidea</taxon>
        <taxon>Isotomidae</taxon>
        <taxon>Proisotominae</taxon>
        <taxon>Folsomia</taxon>
    </lineage>
</organism>
<keyword evidence="1" id="KW-0812">Transmembrane</keyword>
<name>A0A226DWZ9_FOLCA</name>
<feature type="transmembrane region" description="Helical" evidence="1">
    <location>
        <begin position="276"/>
        <end position="295"/>
    </location>
</feature>
<evidence type="ECO:0000313" key="3">
    <source>
        <dbReference type="Proteomes" id="UP000198287"/>
    </source>
</evidence>
<feature type="transmembrane region" description="Helical" evidence="1">
    <location>
        <begin position="77"/>
        <end position="96"/>
    </location>
</feature>
<dbReference type="OrthoDB" id="8297494at2759"/>
<accession>A0A226DWZ9</accession>
<keyword evidence="1" id="KW-1133">Transmembrane helix</keyword>
<protein>
    <submittedName>
        <fullName evidence="2">Uncharacterized protein</fullName>
    </submittedName>
</protein>
<dbReference type="EMBL" id="LNIX01000010">
    <property type="protein sequence ID" value="OXA49221.1"/>
    <property type="molecule type" value="Genomic_DNA"/>
</dbReference>
<feature type="transmembrane region" description="Helical" evidence="1">
    <location>
        <begin position="136"/>
        <end position="161"/>
    </location>
</feature>
<feature type="transmembrane region" description="Helical" evidence="1">
    <location>
        <begin position="239"/>
        <end position="264"/>
    </location>
</feature>
<gene>
    <name evidence="2" type="ORF">Fcan01_16025</name>
</gene>
<keyword evidence="3" id="KW-1185">Reference proteome</keyword>
<keyword evidence="1" id="KW-0472">Membrane</keyword>
<dbReference type="AlphaFoldDB" id="A0A226DWZ9"/>